<dbReference type="InterPro" id="IPR035979">
    <property type="entry name" value="RBD_domain_sf"/>
</dbReference>
<protein>
    <recommendedName>
        <fullName evidence="4">RRM domain-containing protein</fullName>
    </recommendedName>
</protein>
<dbReference type="Pfam" id="PF00076">
    <property type="entry name" value="RRM_1"/>
    <property type="match status" value="3"/>
</dbReference>
<evidence type="ECO:0000313" key="5">
    <source>
        <dbReference type="EMBL" id="ONK64988.1"/>
    </source>
</evidence>
<feature type="domain" description="RRM" evidence="4">
    <location>
        <begin position="80"/>
        <end position="163"/>
    </location>
</feature>
<dbReference type="InterPro" id="IPR012677">
    <property type="entry name" value="Nucleotide-bd_a/b_plait_sf"/>
</dbReference>
<evidence type="ECO:0000256" key="1">
    <source>
        <dbReference type="ARBA" id="ARBA00022884"/>
    </source>
</evidence>
<dbReference type="PROSITE" id="PS50102">
    <property type="entry name" value="RRM"/>
    <property type="match status" value="2"/>
</dbReference>
<gene>
    <name evidence="5" type="ORF">A4U43_C07F32290</name>
</gene>
<evidence type="ECO:0000256" key="3">
    <source>
        <dbReference type="SAM" id="MobiDB-lite"/>
    </source>
</evidence>
<feature type="domain" description="RRM" evidence="4">
    <location>
        <begin position="176"/>
        <end position="256"/>
    </location>
</feature>
<dbReference type="Proteomes" id="UP000243459">
    <property type="component" value="Chromosome 7"/>
</dbReference>
<dbReference type="OMA" id="RCCKESA"/>
<accession>A0A5P1EGG0</accession>
<dbReference type="CDD" id="cd00590">
    <property type="entry name" value="RRM_SF"/>
    <property type="match status" value="1"/>
</dbReference>
<feature type="region of interest" description="Disordered" evidence="3">
    <location>
        <begin position="372"/>
        <end position="412"/>
    </location>
</feature>
<dbReference type="SUPFAM" id="SSF54928">
    <property type="entry name" value="RNA-binding domain, RBD"/>
    <property type="match status" value="3"/>
</dbReference>
<organism evidence="5 6">
    <name type="scientific">Asparagus officinalis</name>
    <name type="common">Garden asparagus</name>
    <dbReference type="NCBI Taxonomy" id="4686"/>
    <lineage>
        <taxon>Eukaryota</taxon>
        <taxon>Viridiplantae</taxon>
        <taxon>Streptophyta</taxon>
        <taxon>Embryophyta</taxon>
        <taxon>Tracheophyta</taxon>
        <taxon>Spermatophyta</taxon>
        <taxon>Magnoliopsida</taxon>
        <taxon>Liliopsida</taxon>
        <taxon>Asparagales</taxon>
        <taxon>Asparagaceae</taxon>
        <taxon>Asparagoideae</taxon>
        <taxon>Asparagus</taxon>
    </lineage>
</organism>
<evidence type="ECO:0000256" key="2">
    <source>
        <dbReference type="PROSITE-ProRule" id="PRU00176"/>
    </source>
</evidence>
<dbReference type="PANTHER" id="PTHR21245">
    <property type="entry name" value="HETEROGENEOUS NUCLEAR RIBONUCLEOPROTEIN"/>
    <property type="match status" value="1"/>
</dbReference>
<proteinExistence type="predicted"/>
<feature type="region of interest" description="Disordered" evidence="3">
    <location>
        <begin position="1"/>
        <end position="40"/>
    </location>
</feature>
<feature type="compositionally biased region" description="Low complexity" evidence="3">
    <location>
        <begin position="398"/>
        <end position="412"/>
    </location>
</feature>
<reference evidence="6" key="1">
    <citation type="journal article" date="2017" name="Nat. Commun.">
        <title>The asparagus genome sheds light on the origin and evolution of a young Y chromosome.</title>
        <authorList>
            <person name="Harkess A."/>
            <person name="Zhou J."/>
            <person name="Xu C."/>
            <person name="Bowers J.E."/>
            <person name="Van der Hulst R."/>
            <person name="Ayyampalayam S."/>
            <person name="Mercati F."/>
            <person name="Riccardi P."/>
            <person name="McKain M.R."/>
            <person name="Kakrana A."/>
            <person name="Tang H."/>
            <person name="Ray J."/>
            <person name="Groenendijk J."/>
            <person name="Arikit S."/>
            <person name="Mathioni S.M."/>
            <person name="Nakano M."/>
            <person name="Shan H."/>
            <person name="Telgmann-Rauber A."/>
            <person name="Kanno A."/>
            <person name="Yue Z."/>
            <person name="Chen H."/>
            <person name="Li W."/>
            <person name="Chen Y."/>
            <person name="Xu X."/>
            <person name="Zhang Y."/>
            <person name="Luo S."/>
            <person name="Chen H."/>
            <person name="Gao J."/>
            <person name="Mao Z."/>
            <person name="Pires J.C."/>
            <person name="Luo M."/>
            <person name="Kudrna D."/>
            <person name="Wing R.A."/>
            <person name="Meyers B.C."/>
            <person name="Yi K."/>
            <person name="Kong H."/>
            <person name="Lavrijsen P."/>
            <person name="Sunseri F."/>
            <person name="Falavigna A."/>
            <person name="Ye Y."/>
            <person name="Leebens-Mack J.H."/>
            <person name="Chen G."/>
        </authorList>
    </citation>
    <scope>NUCLEOTIDE SEQUENCE [LARGE SCALE GENOMIC DNA]</scope>
    <source>
        <strain evidence="6">cv. DH0086</strain>
    </source>
</reference>
<feature type="compositionally biased region" description="Basic residues" evidence="3">
    <location>
        <begin position="1"/>
        <end position="18"/>
    </location>
</feature>
<dbReference type="InterPro" id="IPR000504">
    <property type="entry name" value="RRM_dom"/>
</dbReference>
<sequence length="539" mass="59470">MPPRKKIVKKAPARKTRAKAQAPPSPEPEPESETEPSGKNKGYAFVRYADASQAKKAVAQFEKVEVCGKLCGASALKGNDTIFLGNIDKKWKKDDIVKFLQEIGIEKIEAVTVMPDSSNADSNRGFALVELETNKDAVNAYKKLQKKDAFGKGRSIKVDWAEPLDDPDEEEMKKVKSVYAEGIPDSWDEEKVREPFKKFGEIERIVLARNIKSSKRKDFAFVNYQNREAALSCIESFDKEELTDNGSKVTVKVSLAKPGQKGKQSKGGPNFSNKNSVKGTPKAFQRNSKTDISFRKGKSSGGGYSSSGHVRSSTNYEPLHASREQPPWRQGQVGYTGGPSMHGYRHGAEWKRPFSSLGDDASYSDFRGYPRPRVDSFPSSGPSHGGMPHGTAGPPHPYYQRQGAGYPAGAPYGSTEYPATHQVRPGAPSPYGNSYYPRCCKESACKLRKAPVFKQPSMTIPGIPGIVQHEILNNRRQDLTKALVFKQPFIAIPGIPGIVQHEILNNRRQDLTKDAAGSVKLWDITIGSNSNIVNMVFDW</sequence>
<dbReference type="EMBL" id="CM007387">
    <property type="protein sequence ID" value="ONK64988.1"/>
    <property type="molecule type" value="Genomic_DNA"/>
</dbReference>
<keyword evidence="1 2" id="KW-0694">RNA-binding</keyword>
<dbReference type="GO" id="GO:0003723">
    <property type="term" value="F:RNA binding"/>
    <property type="evidence" value="ECO:0007669"/>
    <property type="project" value="UniProtKB-UniRule"/>
</dbReference>
<dbReference type="Gene3D" id="3.30.70.330">
    <property type="match status" value="3"/>
</dbReference>
<dbReference type="SMART" id="SM00360">
    <property type="entry name" value="RRM"/>
    <property type="match status" value="2"/>
</dbReference>
<keyword evidence="6" id="KW-1185">Reference proteome</keyword>
<dbReference type="AlphaFoldDB" id="A0A5P1EGG0"/>
<feature type="compositionally biased region" description="Low complexity" evidence="3">
    <location>
        <begin position="257"/>
        <end position="269"/>
    </location>
</feature>
<evidence type="ECO:0000259" key="4">
    <source>
        <dbReference type="PROSITE" id="PS50102"/>
    </source>
</evidence>
<name>A0A5P1EGG0_ASPOF</name>
<evidence type="ECO:0000313" key="6">
    <source>
        <dbReference type="Proteomes" id="UP000243459"/>
    </source>
</evidence>
<dbReference type="Gramene" id="ONK64988">
    <property type="protein sequence ID" value="ONK64988"/>
    <property type="gene ID" value="A4U43_C07F32290"/>
</dbReference>
<feature type="region of interest" description="Disordered" evidence="3">
    <location>
        <begin position="253"/>
        <end position="340"/>
    </location>
</feature>